<protein>
    <submittedName>
        <fullName evidence="2">Uncharacterized protein</fullName>
    </submittedName>
</protein>
<dbReference type="EMBL" id="LAZR01016492">
    <property type="protein sequence ID" value="KKM04265.1"/>
    <property type="molecule type" value="Genomic_DNA"/>
</dbReference>
<sequence>MVSKVWKTNKGRLAIIAILALVLYSLISLYVANCELADSCEISFGFNSSYVDEIEPSIANDTELNGTNSQASNKDKMSFSERLKGPIYDSYLASVFDTAIFFIIVTLGLTVFGLSKPEDEGFERKLFYLFPDLHKTKEGKEYFLRKINKMAAVSPLSRLTTSFDEYIPANGNEYELFKVGSIYEAQISNLHGNHTYIDDDVKISFTMEPGSLGEVLAKVNDTKWGQINMLRTVNNDGLEDPMPWHNGTNRNFVNEEHSYRLKEIKIPVQEKINIDVHSWAWSKFGNDKYDYFTVQRFTENLELFFVNNLNICIEVAYEVIPIDTPKKDITEKSKSLSNTLKLGKAGTTSSRGFFKQKNFTPEDLFIWTVKVIENEEEVIEKEPAFQRFKGKVLGWSILNSSKD</sequence>
<feature type="transmembrane region" description="Helical" evidence="1">
    <location>
        <begin position="12"/>
        <end position="32"/>
    </location>
</feature>
<keyword evidence="1" id="KW-0472">Membrane</keyword>
<evidence type="ECO:0000256" key="1">
    <source>
        <dbReference type="SAM" id="Phobius"/>
    </source>
</evidence>
<evidence type="ECO:0000313" key="2">
    <source>
        <dbReference type="EMBL" id="KKM04265.1"/>
    </source>
</evidence>
<feature type="transmembrane region" description="Helical" evidence="1">
    <location>
        <begin position="91"/>
        <end position="115"/>
    </location>
</feature>
<keyword evidence="1" id="KW-1133">Transmembrane helix</keyword>
<comment type="caution">
    <text evidence="2">The sequence shown here is derived from an EMBL/GenBank/DDBJ whole genome shotgun (WGS) entry which is preliminary data.</text>
</comment>
<reference evidence="2" key="1">
    <citation type="journal article" date="2015" name="Nature">
        <title>Complex archaea that bridge the gap between prokaryotes and eukaryotes.</title>
        <authorList>
            <person name="Spang A."/>
            <person name="Saw J.H."/>
            <person name="Jorgensen S.L."/>
            <person name="Zaremba-Niedzwiedzka K."/>
            <person name="Martijn J."/>
            <person name="Lind A.E."/>
            <person name="van Eijk R."/>
            <person name="Schleper C."/>
            <person name="Guy L."/>
            <person name="Ettema T.J."/>
        </authorList>
    </citation>
    <scope>NUCLEOTIDE SEQUENCE</scope>
</reference>
<keyword evidence="1" id="KW-0812">Transmembrane</keyword>
<dbReference type="AlphaFoldDB" id="A0A0F9GZQ3"/>
<organism evidence="2">
    <name type="scientific">marine sediment metagenome</name>
    <dbReference type="NCBI Taxonomy" id="412755"/>
    <lineage>
        <taxon>unclassified sequences</taxon>
        <taxon>metagenomes</taxon>
        <taxon>ecological metagenomes</taxon>
    </lineage>
</organism>
<gene>
    <name evidence="2" type="ORF">LCGC14_1765960</name>
</gene>
<proteinExistence type="predicted"/>
<accession>A0A0F9GZQ3</accession>
<name>A0A0F9GZQ3_9ZZZZ</name>